<name>A0A7R9M3Q5_9ACAR</name>
<proteinExistence type="predicted"/>
<keyword evidence="1" id="KW-0812">Transmembrane</keyword>
<sequence>MSLNIVLVALVYLCVLFTISNSVFISLVGERKILYQADPETPYYEIVLACAYDYDWDESIQKVYFSHNDRVFYTRGQSDDWVSKYDDSTISGRDTTSMTLAQTKGIGITLTNVTKNFFGDYRCKVDYYSELDGKSYPKDSYHKVSFGRSDNGTFWLDNYNSAYTYSSSLFVMFTSLAAYSVFGNNL</sequence>
<gene>
    <name evidence="2" type="ORF">ONB1V03_LOCUS9161</name>
</gene>
<dbReference type="EMBL" id="CAJPVJ010005620">
    <property type="protein sequence ID" value="CAG2169687.1"/>
    <property type="molecule type" value="Genomic_DNA"/>
</dbReference>
<reference evidence="2" key="1">
    <citation type="submission" date="2020-11" db="EMBL/GenBank/DDBJ databases">
        <authorList>
            <person name="Tran Van P."/>
        </authorList>
    </citation>
    <scope>NUCLEOTIDE SEQUENCE</scope>
</reference>
<evidence type="ECO:0000313" key="3">
    <source>
        <dbReference type="Proteomes" id="UP000728032"/>
    </source>
</evidence>
<protein>
    <submittedName>
        <fullName evidence="2">Uncharacterized protein</fullName>
    </submittedName>
</protein>
<organism evidence="2">
    <name type="scientific">Oppiella nova</name>
    <dbReference type="NCBI Taxonomy" id="334625"/>
    <lineage>
        <taxon>Eukaryota</taxon>
        <taxon>Metazoa</taxon>
        <taxon>Ecdysozoa</taxon>
        <taxon>Arthropoda</taxon>
        <taxon>Chelicerata</taxon>
        <taxon>Arachnida</taxon>
        <taxon>Acari</taxon>
        <taxon>Acariformes</taxon>
        <taxon>Sarcoptiformes</taxon>
        <taxon>Oribatida</taxon>
        <taxon>Brachypylina</taxon>
        <taxon>Oppioidea</taxon>
        <taxon>Oppiidae</taxon>
        <taxon>Oppiella</taxon>
    </lineage>
</organism>
<keyword evidence="1" id="KW-0472">Membrane</keyword>
<dbReference type="AlphaFoldDB" id="A0A7R9M3Q5"/>
<feature type="transmembrane region" description="Helical" evidence="1">
    <location>
        <begin position="6"/>
        <end position="28"/>
    </location>
</feature>
<accession>A0A7R9M3Q5</accession>
<feature type="transmembrane region" description="Helical" evidence="1">
    <location>
        <begin position="162"/>
        <end position="182"/>
    </location>
</feature>
<dbReference type="Proteomes" id="UP000728032">
    <property type="component" value="Unassembled WGS sequence"/>
</dbReference>
<dbReference type="EMBL" id="OC920445">
    <property type="protein sequence ID" value="CAD7652500.1"/>
    <property type="molecule type" value="Genomic_DNA"/>
</dbReference>
<keyword evidence="1" id="KW-1133">Transmembrane helix</keyword>
<keyword evidence="3" id="KW-1185">Reference proteome</keyword>
<evidence type="ECO:0000256" key="1">
    <source>
        <dbReference type="SAM" id="Phobius"/>
    </source>
</evidence>
<evidence type="ECO:0000313" key="2">
    <source>
        <dbReference type="EMBL" id="CAD7652500.1"/>
    </source>
</evidence>